<evidence type="ECO:0000313" key="2">
    <source>
        <dbReference type="EMBL" id="KAK4752001.1"/>
    </source>
</evidence>
<proteinExistence type="predicted"/>
<dbReference type="AlphaFoldDB" id="A0AAN7JQY0"/>
<keyword evidence="3" id="KW-1185">Reference proteome</keyword>
<feature type="region of interest" description="Disordered" evidence="1">
    <location>
        <begin position="1"/>
        <end position="30"/>
    </location>
</feature>
<comment type="caution">
    <text evidence="2">The sequence shown here is derived from an EMBL/GenBank/DDBJ whole genome shotgun (WGS) entry which is preliminary data.</text>
</comment>
<dbReference type="EMBL" id="JAXIOK010000016">
    <property type="protein sequence ID" value="KAK4752001.1"/>
    <property type="molecule type" value="Genomic_DNA"/>
</dbReference>
<reference evidence="2 3" key="1">
    <citation type="journal article" date="2023" name="Hortic Res">
        <title>Pangenome of water caltrop reveals structural variations and asymmetric subgenome divergence after allopolyploidization.</title>
        <authorList>
            <person name="Zhang X."/>
            <person name="Chen Y."/>
            <person name="Wang L."/>
            <person name="Yuan Y."/>
            <person name="Fang M."/>
            <person name="Shi L."/>
            <person name="Lu R."/>
            <person name="Comes H.P."/>
            <person name="Ma Y."/>
            <person name="Chen Y."/>
            <person name="Huang G."/>
            <person name="Zhou Y."/>
            <person name="Zheng Z."/>
            <person name="Qiu Y."/>
        </authorList>
    </citation>
    <scope>NUCLEOTIDE SEQUENCE [LARGE SCALE GENOMIC DNA]</scope>
    <source>
        <tissue evidence="2">Roots</tissue>
    </source>
</reference>
<dbReference type="Proteomes" id="UP001345219">
    <property type="component" value="Chromosome 16"/>
</dbReference>
<sequence length="579" mass="64020">MKLEKALNYPQDVDSIANPKISSDSHGSFSDLKKEMWDKKCREVKVPLYDDEPLNKVSEVDKKTLIKLVSSNGSRDGEESEYSSMKNEVDSGTLRLKRKVDNGSILGNIYTLEQHMTDSSSSSLANFVIPSSSNDSCQESTADARTFKGSKISNTNTSSMSSTCTDLRYHPKETKVSSMEPGTIGEIKPLPEKLTDVPKTYPSKRMSFELAREEFYDGIELKTVSAVKGGDQHLREREQGTLSGIDLNEETAHSIEVEQETIAYSVKNVRKPVPVFATRDVCRSSPEIWFKGQGNGGWKGSASTTSAFRPTCHLKGTDCSTQKQVKGIDLNVEADGIESEKKFPNRNVGSVREKFSIDLNVASDKEENCRSSRALRDFDLNDDLTPLDSHYQEGREPSFNQEAMVDHKICALNHHSEVSESRHIGQVYLPLMTSKPFVRRGPEQAENSSRAFPFNPSISITESQNPVFSLTGSPSVPLYPVHLNGIPGLHGGHNLVKAGRGPPCYLYSGMGSMDIASPGGTRMQALASPMHPLVPQQLTNFQNGGLLSLRPMKRMKPDGRWNSHLTKSTDIYLPDPHSL</sequence>
<protein>
    <submittedName>
        <fullName evidence="2">Uncharacterized protein</fullName>
    </submittedName>
</protein>
<evidence type="ECO:0000256" key="1">
    <source>
        <dbReference type="SAM" id="MobiDB-lite"/>
    </source>
</evidence>
<gene>
    <name evidence="2" type="ORF">SAY87_020799</name>
</gene>
<name>A0AAN7JQY0_9MYRT</name>
<accession>A0AAN7JQY0</accession>
<evidence type="ECO:0000313" key="3">
    <source>
        <dbReference type="Proteomes" id="UP001345219"/>
    </source>
</evidence>
<organism evidence="2 3">
    <name type="scientific">Trapa incisa</name>
    <dbReference type="NCBI Taxonomy" id="236973"/>
    <lineage>
        <taxon>Eukaryota</taxon>
        <taxon>Viridiplantae</taxon>
        <taxon>Streptophyta</taxon>
        <taxon>Embryophyta</taxon>
        <taxon>Tracheophyta</taxon>
        <taxon>Spermatophyta</taxon>
        <taxon>Magnoliopsida</taxon>
        <taxon>eudicotyledons</taxon>
        <taxon>Gunneridae</taxon>
        <taxon>Pentapetalae</taxon>
        <taxon>rosids</taxon>
        <taxon>malvids</taxon>
        <taxon>Myrtales</taxon>
        <taxon>Lythraceae</taxon>
        <taxon>Trapa</taxon>
    </lineage>
</organism>